<accession>A0A6I4VX98</accession>
<dbReference type="Proteomes" id="UP000430692">
    <property type="component" value="Unassembled WGS sequence"/>
</dbReference>
<protein>
    <submittedName>
        <fullName evidence="1">Uncharacterized protein</fullName>
    </submittedName>
</protein>
<proteinExistence type="predicted"/>
<dbReference type="AlphaFoldDB" id="A0A6I4VX98"/>
<comment type="caution">
    <text evidence="1">The sequence shown here is derived from an EMBL/GenBank/DDBJ whole genome shotgun (WGS) entry which is preliminary data.</text>
</comment>
<evidence type="ECO:0000313" key="2">
    <source>
        <dbReference type="Proteomes" id="UP000430692"/>
    </source>
</evidence>
<dbReference type="RefSeq" id="WP_160801875.1">
    <property type="nucleotide sequence ID" value="NZ_WUUL01000008.1"/>
</dbReference>
<evidence type="ECO:0000313" key="1">
    <source>
        <dbReference type="EMBL" id="MXQ54516.1"/>
    </source>
</evidence>
<gene>
    <name evidence="1" type="ORF">GSM42_12485</name>
</gene>
<reference evidence="1 2" key="1">
    <citation type="submission" date="2019-12" db="EMBL/GenBank/DDBJ databases">
        <title>Whole-genome analyses of novel actinobacteria.</title>
        <authorList>
            <person name="Sahin N."/>
            <person name="Saygin H."/>
        </authorList>
    </citation>
    <scope>NUCLEOTIDE SEQUENCE [LARGE SCALE GENOMIC DNA]</scope>
    <source>
        <strain evidence="1 2">KC615</strain>
    </source>
</reference>
<keyword evidence="2" id="KW-1185">Reference proteome</keyword>
<name>A0A6I4VX98_9BACL</name>
<sequence length="109" mass="12948">MSSWWDRLKSTLNRVLEDQYGVLEQQKAFPTDTEYVSELAKISIEDQEFFTFQNLRIGVKVEKKKRPSVHFVDPDKLLKKYQKSQLETFFIYQTFISNGYDITITVNRA</sequence>
<organism evidence="1 2">
    <name type="scientific">Shimazuella alba</name>
    <dbReference type="NCBI Taxonomy" id="2690964"/>
    <lineage>
        <taxon>Bacteria</taxon>
        <taxon>Bacillati</taxon>
        <taxon>Bacillota</taxon>
        <taxon>Bacilli</taxon>
        <taxon>Bacillales</taxon>
        <taxon>Thermoactinomycetaceae</taxon>
        <taxon>Shimazuella</taxon>
    </lineage>
</organism>
<dbReference type="EMBL" id="WUUL01000008">
    <property type="protein sequence ID" value="MXQ54516.1"/>
    <property type="molecule type" value="Genomic_DNA"/>
</dbReference>